<dbReference type="Proteomes" id="UP001357452">
    <property type="component" value="Unassembled WGS sequence"/>
</dbReference>
<reference evidence="2 3" key="1">
    <citation type="submission" date="2024-01" db="EMBL/GenBank/DDBJ databases">
        <title>Niabella digestum sp. nov., isolated from waste digestion system.</title>
        <authorList>
            <person name="Zhang L."/>
        </authorList>
    </citation>
    <scope>NUCLEOTIDE SEQUENCE [LARGE SCALE GENOMIC DNA]</scope>
    <source>
        <strain evidence="2 3">A18</strain>
    </source>
</reference>
<dbReference type="InterPro" id="IPR013783">
    <property type="entry name" value="Ig-like_fold"/>
</dbReference>
<name>A0ABU7RDV8_9BACT</name>
<sequence>MMTLKRLLTTFLIIIIALTGCKKTKYNFNDLPPTVKSYFTVANNQWNINETIQFTNQSENGDSYFWDFGDGTTSTEKDPSKTYPNPGTYTVKLRVIGQGGTGNYSMDIVIIDPNIIIDTDKELYFIEYGSKLVRKISLVPGSTVETVINMTGREAHGMAYDSINKHIYYCDFQNTNSGKIWRMDFDGENLVELLSGLASPYGVALNLAEGKMYIADGPNVSRANLDGSEYEKTFITIPGGAMRAVAFNSKSNTIYFYEVNDENLFAAKTDGTGVEAVIEGAYGYGIFIDEVNDKIYYDDRNNTGIMQANLDGSGITKIANVTGNRGGSGIVVDYKENKLYWAETNNGFIKRANLDGSGAETFLSGVNNPRGMFIK</sequence>
<dbReference type="Pfam" id="PF16472">
    <property type="entry name" value="DUF5050"/>
    <property type="match status" value="1"/>
</dbReference>
<dbReference type="PROSITE" id="PS51120">
    <property type="entry name" value="LDLRB"/>
    <property type="match status" value="1"/>
</dbReference>
<dbReference type="InterPro" id="IPR000033">
    <property type="entry name" value="LDLR_classB_rpt"/>
</dbReference>
<dbReference type="PROSITE" id="PS51257">
    <property type="entry name" value="PROKAR_LIPOPROTEIN"/>
    <property type="match status" value="1"/>
</dbReference>
<organism evidence="2 3">
    <name type="scientific">Niabella digestorum</name>
    <dbReference type="NCBI Taxonomy" id="3117701"/>
    <lineage>
        <taxon>Bacteria</taxon>
        <taxon>Pseudomonadati</taxon>
        <taxon>Bacteroidota</taxon>
        <taxon>Chitinophagia</taxon>
        <taxon>Chitinophagales</taxon>
        <taxon>Chitinophagaceae</taxon>
        <taxon>Niabella</taxon>
    </lineage>
</organism>
<dbReference type="InterPro" id="IPR011042">
    <property type="entry name" value="6-blade_b-propeller_TolB-like"/>
</dbReference>
<dbReference type="EMBL" id="JAZGLY010000002">
    <property type="protein sequence ID" value="MEE6186190.1"/>
    <property type="molecule type" value="Genomic_DNA"/>
</dbReference>
<keyword evidence="3" id="KW-1185">Reference proteome</keyword>
<feature type="domain" description="PKD" evidence="1">
    <location>
        <begin position="63"/>
        <end position="110"/>
    </location>
</feature>
<dbReference type="PROSITE" id="PS50093">
    <property type="entry name" value="PKD"/>
    <property type="match status" value="1"/>
</dbReference>
<dbReference type="Pfam" id="PF18911">
    <property type="entry name" value="PKD_4"/>
    <property type="match status" value="1"/>
</dbReference>
<dbReference type="InterPro" id="IPR032485">
    <property type="entry name" value="LRP1-like_beta_prop"/>
</dbReference>
<accession>A0ABU7RDV8</accession>
<comment type="caution">
    <text evidence="2">The sequence shown here is derived from an EMBL/GenBank/DDBJ whole genome shotgun (WGS) entry which is preliminary data.</text>
</comment>
<dbReference type="SMART" id="SM00135">
    <property type="entry name" value="LY"/>
    <property type="match status" value="5"/>
</dbReference>
<protein>
    <submittedName>
        <fullName evidence="2">PKD domain-containing protein</fullName>
    </submittedName>
</protein>
<evidence type="ECO:0000313" key="3">
    <source>
        <dbReference type="Proteomes" id="UP001357452"/>
    </source>
</evidence>
<dbReference type="RefSeq" id="WP_330973600.1">
    <property type="nucleotide sequence ID" value="NZ_JAZGLY010000002.1"/>
</dbReference>
<dbReference type="InterPro" id="IPR000601">
    <property type="entry name" value="PKD_dom"/>
</dbReference>
<evidence type="ECO:0000313" key="2">
    <source>
        <dbReference type="EMBL" id="MEE6186190.1"/>
    </source>
</evidence>
<dbReference type="PANTHER" id="PTHR46513:SF13">
    <property type="entry name" value="EGF-LIKE DOMAIN-CONTAINING PROTEIN"/>
    <property type="match status" value="1"/>
</dbReference>
<dbReference type="Gene3D" id="2.120.10.30">
    <property type="entry name" value="TolB, C-terminal domain"/>
    <property type="match status" value="2"/>
</dbReference>
<dbReference type="CDD" id="cd00146">
    <property type="entry name" value="PKD"/>
    <property type="match status" value="1"/>
</dbReference>
<dbReference type="InterPro" id="IPR035986">
    <property type="entry name" value="PKD_dom_sf"/>
</dbReference>
<proteinExistence type="predicted"/>
<dbReference type="SUPFAM" id="SSF49299">
    <property type="entry name" value="PKD domain"/>
    <property type="match status" value="1"/>
</dbReference>
<dbReference type="InterPro" id="IPR050778">
    <property type="entry name" value="Cueball_EGF_LRP_Nidogen"/>
</dbReference>
<dbReference type="SMART" id="SM00089">
    <property type="entry name" value="PKD"/>
    <property type="match status" value="1"/>
</dbReference>
<dbReference type="SUPFAM" id="SSF101898">
    <property type="entry name" value="NHL repeat"/>
    <property type="match status" value="1"/>
</dbReference>
<dbReference type="Gene3D" id="2.60.40.10">
    <property type="entry name" value="Immunoglobulins"/>
    <property type="match status" value="1"/>
</dbReference>
<dbReference type="PANTHER" id="PTHR46513">
    <property type="entry name" value="VITELLOGENIN RECEPTOR-LIKE PROTEIN-RELATED-RELATED"/>
    <property type="match status" value="1"/>
</dbReference>
<gene>
    <name evidence="2" type="ORF">V2H41_02805</name>
</gene>
<evidence type="ECO:0000259" key="1">
    <source>
        <dbReference type="PROSITE" id="PS50093"/>
    </source>
</evidence>
<dbReference type="InterPro" id="IPR022409">
    <property type="entry name" value="PKD/Chitinase_dom"/>
</dbReference>